<protein>
    <submittedName>
        <fullName evidence="2">Spore germination protein</fullName>
    </submittedName>
</protein>
<dbReference type="InterPro" id="IPR019618">
    <property type="entry name" value="Spore_germination_GerPA"/>
</dbReference>
<evidence type="ECO:0000313" key="3">
    <source>
        <dbReference type="Proteomes" id="UP000678228"/>
    </source>
</evidence>
<comment type="caution">
    <text evidence="2">The sequence shown here is derived from an EMBL/GenBank/DDBJ whole genome shotgun (WGS) entry which is preliminary data.</text>
</comment>
<keyword evidence="3" id="KW-1185">Reference proteome</keyword>
<accession>A0A941AQU4</accession>
<evidence type="ECO:0000313" key="2">
    <source>
        <dbReference type="EMBL" id="MBP3953202.1"/>
    </source>
</evidence>
<evidence type="ECO:0000256" key="1">
    <source>
        <dbReference type="SAM" id="MobiDB-lite"/>
    </source>
</evidence>
<name>A0A941AQU4_9BACI</name>
<feature type="region of interest" description="Disordered" evidence="1">
    <location>
        <begin position="86"/>
        <end position="105"/>
    </location>
</feature>
<dbReference type="EMBL" id="JAGKSQ010000011">
    <property type="protein sequence ID" value="MBP3953202.1"/>
    <property type="molecule type" value="Genomic_DNA"/>
</dbReference>
<dbReference type="Proteomes" id="UP000678228">
    <property type="component" value="Unassembled WGS sequence"/>
</dbReference>
<sequence length="122" mass="13612">MEINIGNFKVSSMDGTSSVVIGKASFQDVQSNSKTTNGVGSAYGDGSYINMSPYQSAVNDPDMLDMQFKNDNQKLYYNENQFPEPEFVQQPPLGPYGEPYYSHYPRGEQAGRYYNSYGEGTL</sequence>
<reference evidence="2" key="1">
    <citation type="submission" date="2021-03" db="EMBL/GenBank/DDBJ databases">
        <title>Bacillus suaedae sp. nov., isolated from Suaeda aralocaspica.</title>
        <authorList>
            <person name="Lei R.F.R."/>
        </authorList>
    </citation>
    <scope>NUCLEOTIDE SEQUENCE</scope>
    <source>
        <strain evidence="2">YZJH907-2</strain>
    </source>
</reference>
<organism evidence="2 3">
    <name type="scientific">Halalkalibacter suaedae</name>
    <dbReference type="NCBI Taxonomy" id="2822140"/>
    <lineage>
        <taxon>Bacteria</taxon>
        <taxon>Bacillati</taxon>
        <taxon>Bacillota</taxon>
        <taxon>Bacilli</taxon>
        <taxon>Bacillales</taxon>
        <taxon>Bacillaceae</taxon>
        <taxon>Halalkalibacter</taxon>
    </lineage>
</organism>
<proteinExistence type="predicted"/>
<dbReference type="RefSeq" id="WP_210599062.1">
    <property type="nucleotide sequence ID" value="NZ_JAGKSQ010000011.1"/>
</dbReference>
<dbReference type="AlphaFoldDB" id="A0A941AQU4"/>
<dbReference type="Pfam" id="PF10676">
    <property type="entry name" value="gerPA"/>
    <property type="match status" value="1"/>
</dbReference>
<gene>
    <name evidence="2" type="ORF">J7W16_18930</name>
</gene>